<dbReference type="EMBL" id="LC589514">
    <property type="protein sequence ID" value="BCM23563.1"/>
    <property type="molecule type" value="Genomic_DNA"/>
</dbReference>
<name>A0A7R7ECN1_CITFR</name>
<dbReference type="AlphaFoldDB" id="A0A7R7ECN1"/>
<proteinExistence type="predicted"/>
<accession>A0A7R7ECN1</accession>
<keyword evidence="1" id="KW-0614">Plasmid</keyword>
<organism evidence="1">
    <name type="scientific">Citrobacter freundii</name>
    <dbReference type="NCBI Taxonomy" id="546"/>
    <lineage>
        <taxon>Bacteria</taxon>
        <taxon>Pseudomonadati</taxon>
        <taxon>Pseudomonadota</taxon>
        <taxon>Gammaproteobacteria</taxon>
        <taxon>Enterobacterales</taxon>
        <taxon>Enterobacteriaceae</taxon>
        <taxon>Citrobacter</taxon>
        <taxon>Citrobacter freundii complex</taxon>
    </lineage>
</organism>
<reference evidence="1" key="1">
    <citation type="submission" date="2020-10" db="EMBL/GenBank/DDBJ databases">
        <title>Complete sequence of plasmid pTTHS031_GES.</title>
        <authorList>
            <person name="Gomi R."/>
            <person name="Matsuda T."/>
        </authorList>
    </citation>
    <scope>NUCLEOTIDE SEQUENCE</scope>
    <source>
        <strain evidence="1">TTHS031</strain>
        <plasmid evidence="1">pTTHS031_GES</plasmid>
    </source>
</reference>
<sequence>MQVTNYTVNEQGLNEIKEFLADNHKKGGDHFDRDMLLAWAADAEFQLAEGNPATIEIKSWDSIHGHTQEFTISDAGLDAETVEIEE</sequence>
<evidence type="ECO:0000313" key="1">
    <source>
        <dbReference type="EMBL" id="BCM23563.1"/>
    </source>
</evidence>
<protein>
    <submittedName>
        <fullName evidence="1">Uncharacterized protein</fullName>
    </submittedName>
</protein>
<geneLocation type="plasmid" evidence="1">
    <name>pTTHS031_GES</name>
</geneLocation>